<keyword evidence="4" id="KW-1185">Reference proteome</keyword>
<dbReference type="OrthoDB" id="5291101at2"/>
<protein>
    <submittedName>
        <fullName evidence="3">Glycosyltransferase</fullName>
    </submittedName>
</protein>
<sequence length="370" mass="39933">MAISFIVTIRDVAPTITDCLADLAAVARARDEVILVDDGSQDGTVDAATACLADPGFAEGVAVNPIWLGTRTPGGIGIRANVGLSAASRETVVFVDGDGRIQHDGFQRARAHWVMHPADILLTGYQELDPSGAATRPAAEARCWNQLDRAASLARLRDQALAFAAAPWRVFHRRTFLERHGLRFSETDAPLAEVPFHWATCLAADSIGFLDTVTCHRPVPPEDSLDPAAVFTRFAAILELLPADELALQETAACWLLDRMEAQAGHLPATGLHAYATAGATALAAIADPVWARLAARHGDRPIWTEALRLRAGDIWGQLDAWDRAALDRRIARIEARAEGSERTLERAGRDLRALAASRAFAAIQQLERG</sequence>
<keyword evidence="1" id="KW-0175">Coiled coil</keyword>
<evidence type="ECO:0000313" key="3">
    <source>
        <dbReference type="EMBL" id="RJL19684.1"/>
    </source>
</evidence>
<dbReference type="RefSeq" id="WP_119896991.1">
    <property type="nucleotide sequence ID" value="NZ_QNRC01000009.1"/>
</dbReference>
<accession>A0A419AA99</accession>
<name>A0A419AA99_9RHOB</name>
<dbReference type="SUPFAM" id="SSF53448">
    <property type="entry name" value="Nucleotide-diphospho-sugar transferases"/>
    <property type="match status" value="1"/>
</dbReference>
<dbReference type="Pfam" id="PF00535">
    <property type="entry name" value="Glycos_transf_2"/>
    <property type="match status" value="1"/>
</dbReference>
<dbReference type="InterPro" id="IPR029044">
    <property type="entry name" value="Nucleotide-diphossugar_trans"/>
</dbReference>
<keyword evidence="3" id="KW-0808">Transferase</keyword>
<organism evidence="3 4">
    <name type="scientific">Paracoccus siganidrum</name>
    <dbReference type="NCBI Taxonomy" id="1276757"/>
    <lineage>
        <taxon>Bacteria</taxon>
        <taxon>Pseudomonadati</taxon>
        <taxon>Pseudomonadota</taxon>
        <taxon>Alphaproteobacteria</taxon>
        <taxon>Rhodobacterales</taxon>
        <taxon>Paracoccaceae</taxon>
        <taxon>Paracoccus</taxon>
    </lineage>
</organism>
<dbReference type="CDD" id="cd00761">
    <property type="entry name" value="Glyco_tranf_GTA_type"/>
    <property type="match status" value="1"/>
</dbReference>
<dbReference type="InterPro" id="IPR001173">
    <property type="entry name" value="Glyco_trans_2-like"/>
</dbReference>
<feature type="domain" description="Glycosyltransferase 2-like" evidence="2">
    <location>
        <begin position="4"/>
        <end position="175"/>
    </location>
</feature>
<proteinExistence type="predicted"/>
<evidence type="ECO:0000259" key="2">
    <source>
        <dbReference type="Pfam" id="PF00535"/>
    </source>
</evidence>
<dbReference type="Gene3D" id="3.90.550.10">
    <property type="entry name" value="Spore Coat Polysaccharide Biosynthesis Protein SpsA, Chain A"/>
    <property type="match status" value="1"/>
</dbReference>
<evidence type="ECO:0000256" key="1">
    <source>
        <dbReference type="SAM" id="Coils"/>
    </source>
</evidence>
<dbReference type="AlphaFoldDB" id="A0A419AA99"/>
<dbReference type="Proteomes" id="UP000283587">
    <property type="component" value="Unassembled WGS sequence"/>
</dbReference>
<comment type="caution">
    <text evidence="3">The sequence shown here is derived from an EMBL/GenBank/DDBJ whole genome shotgun (WGS) entry which is preliminary data.</text>
</comment>
<reference evidence="4" key="1">
    <citation type="submission" date="2018-09" db="EMBL/GenBank/DDBJ databases">
        <title>Paracoccus onubensis nov. sp. a moderate halophilic bacterium isolated from Gruta de las Maravillas (Aracena, Spain).</title>
        <authorList>
            <person name="Jurado V."/>
            <person name="Gutierrez-Patricio S."/>
            <person name="Gonzalez-Pimentel J.L."/>
            <person name="Miller A.Z."/>
            <person name="Laiz L."/>
            <person name="Saiz-Jimenez C."/>
        </authorList>
    </citation>
    <scope>NUCLEOTIDE SEQUENCE [LARGE SCALE GENOMIC DNA]</scope>
    <source>
        <strain evidence="4">DSM 26381</strain>
    </source>
</reference>
<evidence type="ECO:0000313" key="4">
    <source>
        <dbReference type="Proteomes" id="UP000283587"/>
    </source>
</evidence>
<gene>
    <name evidence="3" type="ORF">D3P05_04500</name>
</gene>
<feature type="coiled-coil region" evidence="1">
    <location>
        <begin position="324"/>
        <end position="351"/>
    </location>
</feature>
<dbReference type="EMBL" id="QZEW01000014">
    <property type="protein sequence ID" value="RJL19684.1"/>
    <property type="molecule type" value="Genomic_DNA"/>
</dbReference>
<dbReference type="GO" id="GO:0016740">
    <property type="term" value="F:transferase activity"/>
    <property type="evidence" value="ECO:0007669"/>
    <property type="project" value="UniProtKB-KW"/>
</dbReference>